<dbReference type="Proteomes" id="UP001595420">
    <property type="component" value="Unassembled WGS sequence"/>
</dbReference>
<evidence type="ECO:0000313" key="6">
    <source>
        <dbReference type="Proteomes" id="UP001595420"/>
    </source>
</evidence>
<dbReference type="RefSeq" id="WP_216837000.1">
    <property type="nucleotide sequence ID" value="NZ_JAFNJS010000003.1"/>
</dbReference>
<dbReference type="EMBL" id="JBHRSB010000003">
    <property type="protein sequence ID" value="MFC3000942.1"/>
    <property type="molecule type" value="Genomic_DNA"/>
</dbReference>
<keyword evidence="1" id="KW-0805">Transcription regulation</keyword>
<evidence type="ECO:0000256" key="2">
    <source>
        <dbReference type="ARBA" id="ARBA00023125"/>
    </source>
</evidence>
<dbReference type="Pfam" id="PF00392">
    <property type="entry name" value="GntR"/>
    <property type="match status" value="1"/>
</dbReference>
<dbReference type="CDD" id="cd07377">
    <property type="entry name" value="WHTH_GntR"/>
    <property type="match status" value="1"/>
</dbReference>
<protein>
    <submittedName>
        <fullName evidence="5">FCD domain-containing protein</fullName>
    </submittedName>
</protein>
<dbReference type="InterPro" id="IPR000524">
    <property type="entry name" value="Tscrpt_reg_HTH_GntR"/>
</dbReference>
<reference evidence="6" key="1">
    <citation type="journal article" date="2019" name="Int. J. Syst. Evol. Microbiol.">
        <title>The Global Catalogue of Microorganisms (GCM) 10K type strain sequencing project: providing services to taxonomists for standard genome sequencing and annotation.</title>
        <authorList>
            <consortium name="The Broad Institute Genomics Platform"/>
            <consortium name="The Broad Institute Genome Sequencing Center for Infectious Disease"/>
            <person name="Wu L."/>
            <person name="Ma J."/>
        </authorList>
    </citation>
    <scope>NUCLEOTIDE SEQUENCE [LARGE SCALE GENOMIC DNA]</scope>
    <source>
        <strain evidence="6">CGMCC 1.16855</strain>
    </source>
</reference>
<evidence type="ECO:0000259" key="4">
    <source>
        <dbReference type="PROSITE" id="PS50949"/>
    </source>
</evidence>
<keyword evidence="3" id="KW-0804">Transcription</keyword>
<organism evidence="5 6">
    <name type="scientific">Falsiroseomonas tokyonensis</name>
    <dbReference type="NCBI Taxonomy" id="430521"/>
    <lineage>
        <taxon>Bacteria</taxon>
        <taxon>Pseudomonadati</taxon>
        <taxon>Pseudomonadota</taxon>
        <taxon>Alphaproteobacteria</taxon>
        <taxon>Acetobacterales</taxon>
        <taxon>Roseomonadaceae</taxon>
        <taxon>Falsiroseomonas</taxon>
    </lineage>
</organism>
<dbReference type="Pfam" id="PF07729">
    <property type="entry name" value="FCD"/>
    <property type="match status" value="1"/>
</dbReference>
<keyword evidence="6" id="KW-1185">Reference proteome</keyword>
<proteinExistence type="predicted"/>
<sequence>MTNSPEPIQRRRLHEILAERLLAGIRSGDPPPGRALPSEQELMARFGVGRPTVREALLRLEAAGVITISHGERARVVEPSASHILSQLNESIIHLLGVDATSLEHLKDARLAVEEGLVRRATERATEASLARIEQSLRRQAEAAERGEGFLAADMDFHVAIAEGSGNPLFPVFLKAMLDWVSAFHGSAVRTPGMEPVAMSEHRAIFDRIVARDVDGAVASMRSHLLRSARLFGRTFG</sequence>
<comment type="caution">
    <text evidence="5">The sequence shown here is derived from an EMBL/GenBank/DDBJ whole genome shotgun (WGS) entry which is preliminary data.</text>
</comment>
<evidence type="ECO:0000256" key="1">
    <source>
        <dbReference type="ARBA" id="ARBA00023015"/>
    </source>
</evidence>
<dbReference type="SMART" id="SM00345">
    <property type="entry name" value="HTH_GNTR"/>
    <property type="match status" value="1"/>
</dbReference>
<dbReference type="PANTHER" id="PTHR43537">
    <property type="entry name" value="TRANSCRIPTIONAL REGULATOR, GNTR FAMILY"/>
    <property type="match status" value="1"/>
</dbReference>
<dbReference type="InterPro" id="IPR011711">
    <property type="entry name" value="GntR_C"/>
</dbReference>
<name>A0ABV7BTL4_9PROT</name>
<evidence type="ECO:0000313" key="5">
    <source>
        <dbReference type="EMBL" id="MFC3000942.1"/>
    </source>
</evidence>
<feature type="domain" description="HTH gntR-type" evidence="4">
    <location>
        <begin position="11"/>
        <end position="79"/>
    </location>
</feature>
<evidence type="ECO:0000256" key="3">
    <source>
        <dbReference type="ARBA" id="ARBA00023163"/>
    </source>
</evidence>
<dbReference type="PANTHER" id="PTHR43537:SF5">
    <property type="entry name" value="UXU OPERON TRANSCRIPTIONAL REGULATOR"/>
    <property type="match status" value="1"/>
</dbReference>
<dbReference type="PROSITE" id="PS50949">
    <property type="entry name" value="HTH_GNTR"/>
    <property type="match status" value="1"/>
</dbReference>
<gene>
    <name evidence="5" type="ORF">ACFOD3_13650</name>
</gene>
<accession>A0ABV7BTL4</accession>
<keyword evidence="2" id="KW-0238">DNA-binding</keyword>
<dbReference type="SMART" id="SM00895">
    <property type="entry name" value="FCD"/>
    <property type="match status" value="1"/>
</dbReference>